<protein>
    <submittedName>
        <fullName evidence="1">Uncharacterized protein</fullName>
    </submittedName>
</protein>
<gene>
    <name evidence="1" type="ORF">NLG97_g7765</name>
</gene>
<evidence type="ECO:0000313" key="1">
    <source>
        <dbReference type="EMBL" id="KAJ3481657.1"/>
    </source>
</evidence>
<comment type="caution">
    <text evidence="1">The sequence shown here is derived from an EMBL/GenBank/DDBJ whole genome shotgun (WGS) entry which is preliminary data.</text>
</comment>
<reference evidence="1" key="1">
    <citation type="submission" date="2022-07" db="EMBL/GenBank/DDBJ databases">
        <title>Genome Sequence of Lecanicillium saksenae.</title>
        <authorList>
            <person name="Buettner E."/>
        </authorList>
    </citation>
    <scope>NUCLEOTIDE SEQUENCE</scope>
    <source>
        <strain evidence="1">VT-O1</strain>
    </source>
</reference>
<name>A0ACC1QKW3_9HYPO</name>
<evidence type="ECO:0000313" key="2">
    <source>
        <dbReference type="Proteomes" id="UP001148737"/>
    </source>
</evidence>
<dbReference type="Proteomes" id="UP001148737">
    <property type="component" value="Unassembled WGS sequence"/>
</dbReference>
<proteinExistence type="predicted"/>
<keyword evidence="2" id="KW-1185">Reference proteome</keyword>
<dbReference type="EMBL" id="JANAKD010001241">
    <property type="protein sequence ID" value="KAJ3481657.1"/>
    <property type="molecule type" value="Genomic_DNA"/>
</dbReference>
<organism evidence="1 2">
    <name type="scientific">Lecanicillium saksenae</name>
    <dbReference type="NCBI Taxonomy" id="468837"/>
    <lineage>
        <taxon>Eukaryota</taxon>
        <taxon>Fungi</taxon>
        <taxon>Dikarya</taxon>
        <taxon>Ascomycota</taxon>
        <taxon>Pezizomycotina</taxon>
        <taxon>Sordariomycetes</taxon>
        <taxon>Hypocreomycetidae</taxon>
        <taxon>Hypocreales</taxon>
        <taxon>Cordycipitaceae</taxon>
        <taxon>Lecanicillium</taxon>
    </lineage>
</organism>
<accession>A0ACC1QKW3</accession>
<sequence>MSQYDSIGSSYSGFNDSVYRRMESHSCESAIKPHLKPGSHVADFACGNGYMTRKLLEWGCASVVGIDLSPVMVQDAQRLLVDQVSTGRAQFSAADATVLQSVAPHGEMGYFDAVVGGWLVNYAPDSAALVAMFTNIALNLNDDGFFFGIMPHPTNDLEKRAAIYKEYPFTHAVPKNTYTSPLESGQGWNLQVQLPDNVHLDTFHLKKDVIEDCARLGGLKGRLEWKTEVLLGDDWKKLFNADMTEQDWQLRSSSPHFGILIVYKN</sequence>